<feature type="non-terminal residue" evidence="2">
    <location>
        <position position="107"/>
    </location>
</feature>
<sequence length="107" mass="12699">MNFNRVKAIIIRHIYNFKHSLDRLFDSFYWPVMDIILWGLTSQYIQNTGEKVSHIVLIILSGLIFWQVIWRGQYEITTNLLEELWSQNLVNLFSTPLTVTEWIAGIL</sequence>
<name>X0XID5_9ZZZZ</name>
<evidence type="ECO:0000256" key="1">
    <source>
        <dbReference type="SAM" id="Phobius"/>
    </source>
</evidence>
<dbReference type="AlphaFoldDB" id="X0XID5"/>
<evidence type="ECO:0000313" key="2">
    <source>
        <dbReference type="EMBL" id="GAG24721.1"/>
    </source>
</evidence>
<accession>X0XID5</accession>
<protein>
    <recommendedName>
        <fullName evidence="3">ABC-2 type transporter domain-containing protein</fullName>
    </recommendedName>
</protein>
<keyword evidence="1" id="KW-0812">Transmembrane</keyword>
<gene>
    <name evidence="2" type="ORF">S01H1_57202</name>
</gene>
<reference evidence="2" key="1">
    <citation type="journal article" date="2014" name="Front. Microbiol.">
        <title>High frequency of phylogenetically diverse reductive dehalogenase-homologous genes in deep subseafloor sedimentary metagenomes.</title>
        <authorList>
            <person name="Kawai M."/>
            <person name="Futagami T."/>
            <person name="Toyoda A."/>
            <person name="Takaki Y."/>
            <person name="Nishi S."/>
            <person name="Hori S."/>
            <person name="Arai W."/>
            <person name="Tsubouchi T."/>
            <person name="Morono Y."/>
            <person name="Uchiyama I."/>
            <person name="Ito T."/>
            <person name="Fujiyama A."/>
            <person name="Inagaki F."/>
            <person name="Takami H."/>
        </authorList>
    </citation>
    <scope>NUCLEOTIDE SEQUENCE</scope>
    <source>
        <strain evidence="2">Expedition CK06-06</strain>
    </source>
</reference>
<dbReference type="EMBL" id="BARS01037298">
    <property type="protein sequence ID" value="GAG24721.1"/>
    <property type="molecule type" value="Genomic_DNA"/>
</dbReference>
<keyword evidence="1" id="KW-0472">Membrane</keyword>
<keyword evidence="1" id="KW-1133">Transmembrane helix</keyword>
<organism evidence="2">
    <name type="scientific">marine sediment metagenome</name>
    <dbReference type="NCBI Taxonomy" id="412755"/>
    <lineage>
        <taxon>unclassified sequences</taxon>
        <taxon>metagenomes</taxon>
        <taxon>ecological metagenomes</taxon>
    </lineage>
</organism>
<proteinExistence type="predicted"/>
<comment type="caution">
    <text evidence="2">The sequence shown here is derived from an EMBL/GenBank/DDBJ whole genome shotgun (WGS) entry which is preliminary data.</text>
</comment>
<evidence type="ECO:0008006" key="3">
    <source>
        <dbReference type="Google" id="ProtNLM"/>
    </source>
</evidence>
<feature type="transmembrane region" description="Helical" evidence="1">
    <location>
        <begin position="52"/>
        <end position="70"/>
    </location>
</feature>